<dbReference type="GO" id="GO:0008170">
    <property type="term" value="F:N-methyltransferase activity"/>
    <property type="evidence" value="ECO:0007669"/>
    <property type="project" value="UniProtKB-ARBA"/>
</dbReference>
<dbReference type="PROSITE" id="PS00092">
    <property type="entry name" value="N6_MTASE"/>
    <property type="match status" value="1"/>
</dbReference>
<dbReference type="GO" id="GO:0032259">
    <property type="term" value="P:methylation"/>
    <property type="evidence" value="ECO:0007669"/>
    <property type="project" value="UniProtKB-KW"/>
</dbReference>
<keyword evidence="1 4" id="KW-0489">Methyltransferase</keyword>
<protein>
    <submittedName>
        <fullName evidence="4">Methyltransferase</fullName>
    </submittedName>
</protein>
<dbReference type="PANTHER" id="PTHR47739:SF1">
    <property type="entry name" value="TRNA1(VAL) (ADENINE(37)-N6)-METHYLTRANSFERASE"/>
    <property type="match status" value="1"/>
</dbReference>
<keyword evidence="5" id="KW-1185">Reference proteome</keyword>
<feature type="domain" description="Methyltransferase small" evidence="3">
    <location>
        <begin position="34"/>
        <end position="135"/>
    </location>
</feature>
<dbReference type="Proteomes" id="UP000564885">
    <property type="component" value="Unassembled WGS sequence"/>
</dbReference>
<dbReference type="Gene3D" id="3.40.50.150">
    <property type="entry name" value="Vaccinia Virus protein VP39"/>
    <property type="match status" value="1"/>
</dbReference>
<dbReference type="GO" id="GO:0003676">
    <property type="term" value="F:nucleic acid binding"/>
    <property type="evidence" value="ECO:0007669"/>
    <property type="project" value="InterPro"/>
</dbReference>
<proteinExistence type="predicted"/>
<sequence length="249" mass="26097">MSDPLAEVTEDRLLGGAVRLLQLRRGHRAGTDAVLLAGLVEATPGDIVADLGAATGAVGLMVAARQPDVRILLVEREPVLAAIADRNVVLNGLGERARVILADLFAPKSARREAGLEAGMVDLVLTNPPFFEGVTRPSPEPGRRSAHVMEGGKLAEWLAAAANLLRHRGRLALIYRADGLARCLAALGRHFGSVLLTPIYPREGEPATRIVVQAVKGGRAPLRIAPALILHAPGGGFTAAAERLHGPPA</sequence>
<dbReference type="Pfam" id="PF05175">
    <property type="entry name" value="MTS"/>
    <property type="match status" value="1"/>
</dbReference>
<dbReference type="GO" id="GO:0008757">
    <property type="term" value="F:S-adenosylmethionine-dependent methyltransferase activity"/>
    <property type="evidence" value="ECO:0007669"/>
    <property type="project" value="UniProtKB-ARBA"/>
</dbReference>
<dbReference type="PANTHER" id="PTHR47739">
    <property type="entry name" value="TRNA1(VAL) (ADENINE(37)-N6)-METHYLTRANSFERASE"/>
    <property type="match status" value="1"/>
</dbReference>
<comment type="caution">
    <text evidence="4">The sequence shown here is derived from an EMBL/GenBank/DDBJ whole genome shotgun (WGS) entry which is preliminary data.</text>
</comment>
<dbReference type="AlphaFoldDB" id="A0A849IEQ2"/>
<accession>A0A849IEQ2</accession>
<dbReference type="InterPro" id="IPR007848">
    <property type="entry name" value="Small_mtfrase_dom"/>
</dbReference>
<gene>
    <name evidence="4" type="ORF">HJG44_19610</name>
</gene>
<dbReference type="SUPFAM" id="SSF53335">
    <property type="entry name" value="S-adenosyl-L-methionine-dependent methyltransferases"/>
    <property type="match status" value="1"/>
</dbReference>
<dbReference type="InterPro" id="IPR002052">
    <property type="entry name" value="DNA_methylase_N6_adenine_CS"/>
</dbReference>
<evidence type="ECO:0000259" key="3">
    <source>
        <dbReference type="Pfam" id="PF05175"/>
    </source>
</evidence>
<dbReference type="InterPro" id="IPR029063">
    <property type="entry name" value="SAM-dependent_MTases_sf"/>
</dbReference>
<dbReference type="EMBL" id="JABEPP010000006">
    <property type="protein sequence ID" value="NNM74570.1"/>
    <property type="molecule type" value="Genomic_DNA"/>
</dbReference>
<evidence type="ECO:0000313" key="4">
    <source>
        <dbReference type="EMBL" id="NNM74570.1"/>
    </source>
</evidence>
<dbReference type="CDD" id="cd02440">
    <property type="entry name" value="AdoMet_MTases"/>
    <property type="match status" value="1"/>
</dbReference>
<dbReference type="RefSeq" id="WP_171220040.1">
    <property type="nucleotide sequence ID" value="NZ_JABEPP010000006.1"/>
</dbReference>
<name>A0A849IEQ2_9HYPH</name>
<evidence type="ECO:0000256" key="1">
    <source>
        <dbReference type="ARBA" id="ARBA00022603"/>
    </source>
</evidence>
<keyword evidence="2" id="KW-0949">S-adenosyl-L-methionine</keyword>
<keyword evidence="4" id="KW-0808">Transferase</keyword>
<evidence type="ECO:0000313" key="5">
    <source>
        <dbReference type="Proteomes" id="UP000564885"/>
    </source>
</evidence>
<evidence type="ECO:0000256" key="2">
    <source>
        <dbReference type="ARBA" id="ARBA00022691"/>
    </source>
</evidence>
<reference evidence="4 5" key="1">
    <citation type="submission" date="2020-04" db="EMBL/GenBank/DDBJ databases">
        <title>Enterovirga sp. isolate from soil.</title>
        <authorList>
            <person name="Chea S."/>
            <person name="Kim D.-U."/>
        </authorList>
    </citation>
    <scope>NUCLEOTIDE SEQUENCE [LARGE SCALE GENOMIC DNA]</scope>
    <source>
        <strain evidence="4 5">DB1703</strain>
    </source>
</reference>
<organism evidence="4 5">
    <name type="scientific">Enterovirga aerilata</name>
    <dbReference type="NCBI Taxonomy" id="2730920"/>
    <lineage>
        <taxon>Bacteria</taxon>
        <taxon>Pseudomonadati</taxon>
        <taxon>Pseudomonadota</taxon>
        <taxon>Alphaproteobacteria</taxon>
        <taxon>Hyphomicrobiales</taxon>
        <taxon>Methylobacteriaceae</taxon>
        <taxon>Enterovirga</taxon>
    </lineage>
</organism>
<dbReference type="InterPro" id="IPR050210">
    <property type="entry name" value="tRNA_Adenine-N(6)_MTase"/>
</dbReference>